<name>A0ABD3FVS3_9STRA</name>
<comment type="caution">
    <text evidence="2">The sequence shown here is derived from an EMBL/GenBank/DDBJ whole genome shotgun (WGS) entry which is preliminary data.</text>
</comment>
<sequence>MTDQALGTTVLLSDEEASLSKQVINDYFPLAARRLGTSDNEPDDEELTSASKVLENTILRNYEPEGTTATFWGRMKAVVQELITWESALVAFVVLLVLAHLWNLVELTALELEVDDNSR</sequence>
<protein>
    <submittedName>
        <fullName evidence="2">Uncharacterized protein</fullName>
    </submittedName>
</protein>
<reference evidence="2 3" key="1">
    <citation type="submission" date="2024-09" db="EMBL/GenBank/DDBJ databases">
        <title>Genome sequencing and assembly of Phytophthora oleae, isolate VK10A, causative agent of rot of olive drupes.</title>
        <authorList>
            <person name="Conti Taguali S."/>
            <person name="Riolo M."/>
            <person name="La Spada F."/>
            <person name="Cacciola S.O."/>
            <person name="Dionisio G."/>
        </authorList>
    </citation>
    <scope>NUCLEOTIDE SEQUENCE [LARGE SCALE GENOMIC DNA]</scope>
    <source>
        <strain evidence="2 3">VK10A</strain>
    </source>
</reference>
<keyword evidence="1" id="KW-0472">Membrane</keyword>
<keyword evidence="3" id="KW-1185">Reference proteome</keyword>
<dbReference type="AlphaFoldDB" id="A0ABD3FVS3"/>
<feature type="transmembrane region" description="Helical" evidence="1">
    <location>
        <begin position="82"/>
        <end position="102"/>
    </location>
</feature>
<evidence type="ECO:0000313" key="3">
    <source>
        <dbReference type="Proteomes" id="UP001632037"/>
    </source>
</evidence>
<keyword evidence="1" id="KW-0812">Transmembrane</keyword>
<keyword evidence="1" id="KW-1133">Transmembrane helix</keyword>
<organism evidence="2 3">
    <name type="scientific">Phytophthora oleae</name>
    <dbReference type="NCBI Taxonomy" id="2107226"/>
    <lineage>
        <taxon>Eukaryota</taxon>
        <taxon>Sar</taxon>
        <taxon>Stramenopiles</taxon>
        <taxon>Oomycota</taxon>
        <taxon>Peronosporomycetes</taxon>
        <taxon>Peronosporales</taxon>
        <taxon>Peronosporaceae</taxon>
        <taxon>Phytophthora</taxon>
    </lineage>
</organism>
<evidence type="ECO:0000256" key="1">
    <source>
        <dbReference type="SAM" id="Phobius"/>
    </source>
</evidence>
<dbReference type="Proteomes" id="UP001632037">
    <property type="component" value="Unassembled WGS sequence"/>
</dbReference>
<proteinExistence type="predicted"/>
<dbReference type="EMBL" id="JBIMZQ010000008">
    <property type="protein sequence ID" value="KAL3669761.1"/>
    <property type="molecule type" value="Genomic_DNA"/>
</dbReference>
<evidence type="ECO:0000313" key="2">
    <source>
        <dbReference type="EMBL" id="KAL3669761.1"/>
    </source>
</evidence>
<gene>
    <name evidence="2" type="ORF">V7S43_005142</name>
</gene>
<accession>A0ABD3FVS3</accession>